<keyword evidence="10" id="KW-0325">Glycoprotein</keyword>
<dbReference type="Pfam" id="PF00560">
    <property type="entry name" value="LRR_1"/>
    <property type="match status" value="1"/>
</dbReference>
<keyword evidence="6" id="KW-0677">Repeat</keyword>
<keyword evidence="5" id="KW-0812">Transmembrane</keyword>
<evidence type="ECO:0000313" key="11">
    <source>
        <dbReference type="EMBL" id="KAK8500766.1"/>
    </source>
</evidence>
<dbReference type="Gene3D" id="3.80.10.10">
    <property type="entry name" value="Ribonuclease Inhibitor"/>
    <property type="match status" value="1"/>
</dbReference>
<comment type="similarity">
    <text evidence="2">Belongs to the RLP family.</text>
</comment>
<organism evidence="11 12">
    <name type="scientific">Hibiscus sabdariffa</name>
    <name type="common">roselle</name>
    <dbReference type="NCBI Taxonomy" id="183260"/>
    <lineage>
        <taxon>Eukaryota</taxon>
        <taxon>Viridiplantae</taxon>
        <taxon>Streptophyta</taxon>
        <taxon>Embryophyta</taxon>
        <taxon>Tracheophyta</taxon>
        <taxon>Spermatophyta</taxon>
        <taxon>Magnoliopsida</taxon>
        <taxon>eudicotyledons</taxon>
        <taxon>Gunneridae</taxon>
        <taxon>Pentapetalae</taxon>
        <taxon>rosids</taxon>
        <taxon>malvids</taxon>
        <taxon>Malvales</taxon>
        <taxon>Malvaceae</taxon>
        <taxon>Malvoideae</taxon>
        <taxon>Hibiscus</taxon>
    </lineage>
</organism>
<evidence type="ECO:0000313" key="12">
    <source>
        <dbReference type="Proteomes" id="UP001472677"/>
    </source>
</evidence>
<evidence type="ECO:0000256" key="9">
    <source>
        <dbReference type="ARBA" id="ARBA00023170"/>
    </source>
</evidence>
<proteinExistence type="inferred from homology"/>
<dbReference type="Proteomes" id="UP001472677">
    <property type="component" value="Unassembled WGS sequence"/>
</dbReference>
<dbReference type="SUPFAM" id="SSF52047">
    <property type="entry name" value="RNI-like"/>
    <property type="match status" value="1"/>
</dbReference>
<evidence type="ECO:0000256" key="7">
    <source>
        <dbReference type="ARBA" id="ARBA00022989"/>
    </source>
</evidence>
<evidence type="ECO:0000256" key="8">
    <source>
        <dbReference type="ARBA" id="ARBA00023136"/>
    </source>
</evidence>
<comment type="caution">
    <text evidence="11">The sequence shown here is derived from an EMBL/GenBank/DDBJ whole genome shotgun (WGS) entry which is preliminary data.</text>
</comment>
<evidence type="ECO:0000256" key="3">
    <source>
        <dbReference type="ARBA" id="ARBA00022475"/>
    </source>
</evidence>
<dbReference type="PANTHER" id="PTHR27004:SF439">
    <property type="entry name" value="LEUCINE-RICH REPEAT-CONTAINING N-TERMINAL PLANT-TYPE DOMAIN-CONTAINING PROTEIN"/>
    <property type="match status" value="1"/>
</dbReference>
<keyword evidence="3" id="KW-1003">Cell membrane</keyword>
<evidence type="ECO:0000256" key="5">
    <source>
        <dbReference type="ARBA" id="ARBA00022692"/>
    </source>
</evidence>
<accession>A0ABR2B1Y9</accession>
<reference evidence="11 12" key="1">
    <citation type="journal article" date="2024" name="G3 (Bethesda)">
        <title>Genome assembly of Hibiscus sabdariffa L. provides insights into metabolisms of medicinal natural products.</title>
        <authorList>
            <person name="Kim T."/>
        </authorList>
    </citation>
    <scope>NUCLEOTIDE SEQUENCE [LARGE SCALE GENOMIC DNA]</scope>
    <source>
        <strain evidence="11">TK-2024</strain>
        <tissue evidence="11">Old leaves</tissue>
    </source>
</reference>
<evidence type="ECO:0000256" key="2">
    <source>
        <dbReference type="ARBA" id="ARBA00009592"/>
    </source>
</evidence>
<dbReference type="EMBL" id="JBBPBM010000208">
    <property type="protein sequence ID" value="KAK8500766.1"/>
    <property type="molecule type" value="Genomic_DNA"/>
</dbReference>
<dbReference type="PANTHER" id="PTHR27004">
    <property type="entry name" value="RECEPTOR-LIKE PROTEIN 12 ISOFORM X1"/>
    <property type="match status" value="1"/>
</dbReference>
<keyword evidence="8" id="KW-0472">Membrane</keyword>
<dbReference type="InterPro" id="IPR001611">
    <property type="entry name" value="Leu-rich_rpt"/>
</dbReference>
<keyword evidence="7" id="KW-1133">Transmembrane helix</keyword>
<evidence type="ECO:0000256" key="1">
    <source>
        <dbReference type="ARBA" id="ARBA00004251"/>
    </source>
</evidence>
<sequence>MLLHAGNNNLNDTFPNWLGNLDQLQLLNLRSNRFHGEIYISDGTISFARLRVVDLSHNNFSGNLPMKFFENLHVIRERYESKVKPEYMIFPSPDGVVWYAQDLSFTTKGLETEFQFLLTIWMAIAFSRNNFFGEIPKTLGELHSLIMLNLSHH</sequence>
<evidence type="ECO:0000256" key="10">
    <source>
        <dbReference type="ARBA" id="ARBA00023180"/>
    </source>
</evidence>
<protein>
    <submittedName>
        <fullName evidence="11">Uncharacterized protein</fullName>
    </submittedName>
</protein>
<keyword evidence="9" id="KW-0675">Receptor</keyword>
<keyword evidence="12" id="KW-1185">Reference proteome</keyword>
<evidence type="ECO:0000256" key="4">
    <source>
        <dbReference type="ARBA" id="ARBA00022614"/>
    </source>
</evidence>
<comment type="subcellular location">
    <subcellularLocation>
        <location evidence="1">Cell membrane</location>
        <topology evidence="1">Single-pass type I membrane protein</topology>
    </subcellularLocation>
</comment>
<keyword evidence="4" id="KW-0433">Leucine-rich repeat</keyword>
<gene>
    <name evidence="11" type="ORF">V6N12_031426</name>
</gene>
<dbReference type="InterPro" id="IPR032675">
    <property type="entry name" value="LRR_dom_sf"/>
</dbReference>
<evidence type="ECO:0000256" key="6">
    <source>
        <dbReference type="ARBA" id="ARBA00022737"/>
    </source>
</evidence>
<name>A0ABR2B1Y9_9ROSI</name>